<evidence type="ECO:0000313" key="2">
    <source>
        <dbReference type="Proteomes" id="UP001390339"/>
    </source>
</evidence>
<name>A0ABR2I1N6_9PEZI</name>
<dbReference type="EMBL" id="JAPCWZ010000007">
    <property type="protein sequence ID" value="KAK8855890.1"/>
    <property type="molecule type" value="Genomic_DNA"/>
</dbReference>
<reference evidence="1 2" key="1">
    <citation type="journal article" date="2024" name="IMA Fungus">
        <title>Apiospora arundinis, a panoply of carbohydrate-active enzymes and secondary metabolites.</title>
        <authorList>
            <person name="Sorensen T."/>
            <person name="Petersen C."/>
            <person name="Muurmann A.T."/>
            <person name="Christiansen J.V."/>
            <person name="Brundto M.L."/>
            <person name="Overgaard C.K."/>
            <person name="Boysen A.T."/>
            <person name="Wollenberg R.D."/>
            <person name="Larsen T.O."/>
            <person name="Sorensen J.L."/>
            <person name="Nielsen K.L."/>
            <person name="Sondergaard T.E."/>
        </authorList>
    </citation>
    <scope>NUCLEOTIDE SEQUENCE [LARGE SCALE GENOMIC DNA]</scope>
    <source>
        <strain evidence="1 2">AAU 773</strain>
    </source>
</reference>
<keyword evidence="2" id="KW-1185">Reference proteome</keyword>
<evidence type="ECO:0000313" key="1">
    <source>
        <dbReference type="EMBL" id="KAK8855890.1"/>
    </source>
</evidence>
<sequence length="96" mass="10166">MAKMAMPISTSYETLLGMAKMDSIAHSVVSNVLRRYLPESGVTPCMQIAVSGIGMPTRLRLSTGTLSAKSVSARDSSERQEQVPALVAARVLVVGT</sequence>
<gene>
    <name evidence="1" type="ORF">PGQ11_011802</name>
</gene>
<comment type="caution">
    <text evidence="1">The sequence shown here is derived from an EMBL/GenBank/DDBJ whole genome shotgun (WGS) entry which is preliminary data.</text>
</comment>
<dbReference type="Proteomes" id="UP001390339">
    <property type="component" value="Unassembled WGS sequence"/>
</dbReference>
<proteinExistence type="predicted"/>
<protein>
    <submittedName>
        <fullName evidence="1">Uncharacterized protein</fullName>
    </submittedName>
</protein>
<accession>A0ABR2I1N6</accession>
<organism evidence="1 2">
    <name type="scientific">Apiospora arundinis</name>
    <dbReference type="NCBI Taxonomy" id="335852"/>
    <lineage>
        <taxon>Eukaryota</taxon>
        <taxon>Fungi</taxon>
        <taxon>Dikarya</taxon>
        <taxon>Ascomycota</taxon>
        <taxon>Pezizomycotina</taxon>
        <taxon>Sordariomycetes</taxon>
        <taxon>Xylariomycetidae</taxon>
        <taxon>Amphisphaeriales</taxon>
        <taxon>Apiosporaceae</taxon>
        <taxon>Apiospora</taxon>
    </lineage>
</organism>